<dbReference type="AlphaFoldDB" id="A0A9Q3CGX7"/>
<sequence>MDELIKVGMAEDCKQVTLMGDRAPIHNEIASQQWKDEDKIHKLVWPSYSPDLNPIVNLWFKMRCIVTCLFNPKRMENLTDAVNAVWETLTFDHVRGLTLIFACKAADGSG</sequence>
<dbReference type="GO" id="GO:0003676">
    <property type="term" value="F:nucleic acid binding"/>
    <property type="evidence" value="ECO:0007669"/>
    <property type="project" value="InterPro"/>
</dbReference>
<reference evidence="2" key="1">
    <citation type="submission" date="2021-03" db="EMBL/GenBank/DDBJ databases">
        <title>Draft genome sequence of rust myrtle Austropuccinia psidii MF-1, a brazilian biotype.</title>
        <authorList>
            <person name="Quecine M.C."/>
            <person name="Pachon D.M.R."/>
            <person name="Bonatelli M.L."/>
            <person name="Correr F.H."/>
            <person name="Franceschini L.M."/>
            <person name="Leite T.F."/>
            <person name="Margarido G.R.A."/>
            <person name="Almeida C.A."/>
            <person name="Ferrarezi J.A."/>
            <person name="Labate C.A."/>
        </authorList>
    </citation>
    <scope>NUCLEOTIDE SEQUENCE</scope>
    <source>
        <strain evidence="2">MF-1</strain>
    </source>
</reference>
<organism evidence="2 3">
    <name type="scientific">Austropuccinia psidii MF-1</name>
    <dbReference type="NCBI Taxonomy" id="1389203"/>
    <lineage>
        <taxon>Eukaryota</taxon>
        <taxon>Fungi</taxon>
        <taxon>Dikarya</taxon>
        <taxon>Basidiomycota</taxon>
        <taxon>Pucciniomycotina</taxon>
        <taxon>Pucciniomycetes</taxon>
        <taxon>Pucciniales</taxon>
        <taxon>Sphaerophragmiaceae</taxon>
        <taxon>Austropuccinia</taxon>
    </lineage>
</organism>
<dbReference type="InterPro" id="IPR036397">
    <property type="entry name" value="RNaseH_sf"/>
</dbReference>
<dbReference type="EMBL" id="AVOT02006977">
    <property type="protein sequence ID" value="MBW0482900.1"/>
    <property type="molecule type" value="Genomic_DNA"/>
</dbReference>
<dbReference type="Proteomes" id="UP000765509">
    <property type="component" value="Unassembled WGS sequence"/>
</dbReference>
<evidence type="ECO:0000259" key="1">
    <source>
        <dbReference type="Pfam" id="PF13358"/>
    </source>
</evidence>
<dbReference type="InterPro" id="IPR038717">
    <property type="entry name" value="Tc1-like_DDE_dom"/>
</dbReference>
<evidence type="ECO:0000313" key="2">
    <source>
        <dbReference type="EMBL" id="MBW0482900.1"/>
    </source>
</evidence>
<feature type="domain" description="Tc1-like transposase DDE" evidence="1">
    <location>
        <begin position="15"/>
        <end position="63"/>
    </location>
</feature>
<dbReference type="Gene3D" id="3.30.420.10">
    <property type="entry name" value="Ribonuclease H-like superfamily/Ribonuclease H"/>
    <property type="match status" value="1"/>
</dbReference>
<gene>
    <name evidence="2" type="ORF">O181_022615</name>
</gene>
<dbReference type="Pfam" id="PF13358">
    <property type="entry name" value="DDE_3"/>
    <property type="match status" value="1"/>
</dbReference>
<comment type="caution">
    <text evidence="2">The sequence shown here is derived from an EMBL/GenBank/DDBJ whole genome shotgun (WGS) entry which is preliminary data.</text>
</comment>
<keyword evidence="3" id="KW-1185">Reference proteome</keyword>
<evidence type="ECO:0000313" key="3">
    <source>
        <dbReference type="Proteomes" id="UP000765509"/>
    </source>
</evidence>
<name>A0A9Q3CGX7_9BASI</name>
<protein>
    <recommendedName>
        <fullName evidence="1">Tc1-like transposase DDE domain-containing protein</fullName>
    </recommendedName>
</protein>
<accession>A0A9Q3CGX7</accession>
<proteinExistence type="predicted"/>